<comment type="caution">
    <text evidence="2">The sequence shown here is derived from an EMBL/GenBank/DDBJ whole genome shotgun (WGS) entry which is preliminary data.</text>
</comment>
<dbReference type="Proteomes" id="UP000824540">
    <property type="component" value="Unassembled WGS sequence"/>
</dbReference>
<dbReference type="SUPFAM" id="SSF52266">
    <property type="entry name" value="SGNH hydrolase"/>
    <property type="match status" value="1"/>
</dbReference>
<dbReference type="EMBL" id="JAFBMS010000001">
    <property type="protein sequence ID" value="KAG9355630.1"/>
    <property type="molecule type" value="Genomic_DNA"/>
</dbReference>
<name>A0A8T2PW90_9TELE</name>
<dbReference type="AlphaFoldDB" id="A0A8T2PW90"/>
<keyword evidence="3" id="KW-1185">Reference proteome</keyword>
<sequence>MYSPFPSGHFFSNKWTSSFCQIAPFLAENDISRCLKGKTVYIMGDSTSRQWIEYLESHLKGLKFTKQADSYVSLLAVDAPNNITVHWKKHAHPWISYNVVNMKKTHFISEVLDSIEVGGEGEDVIVVIGIGQHFRPYPLQFFVSRLLSIRRAILRLQTRSPKAHVIIKLENTRELTSMMIQFSDWYGHTQNLAQRKVFQDLKVVLVDAWDMSVAAKSFAIHPNRIIVSNEVAVA</sequence>
<dbReference type="PANTHER" id="PTHR16165:SF3">
    <property type="entry name" value="NXPE FAMILY MEMBER 1"/>
    <property type="match status" value="1"/>
</dbReference>
<evidence type="ECO:0000313" key="2">
    <source>
        <dbReference type="EMBL" id="KAG9355630.1"/>
    </source>
</evidence>
<organism evidence="2 3">
    <name type="scientific">Albula glossodonta</name>
    <name type="common">roundjaw bonefish</name>
    <dbReference type="NCBI Taxonomy" id="121402"/>
    <lineage>
        <taxon>Eukaryota</taxon>
        <taxon>Metazoa</taxon>
        <taxon>Chordata</taxon>
        <taxon>Craniata</taxon>
        <taxon>Vertebrata</taxon>
        <taxon>Euteleostomi</taxon>
        <taxon>Actinopterygii</taxon>
        <taxon>Neopterygii</taxon>
        <taxon>Teleostei</taxon>
        <taxon>Albuliformes</taxon>
        <taxon>Albulidae</taxon>
        <taxon>Albula</taxon>
    </lineage>
</organism>
<evidence type="ECO:0000313" key="3">
    <source>
        <dbReference type="Proteomes" id="UP000824540"/>
    </source>
</evidence>
<dbReference type="InterPro" id="IPR057106">
    <property type="entry name" value="NXPE4_C"/>
</dbReference>
<proteinExistence type="predicted"/>
<accession>A0A8T2PW90</accession>
<evidence type="ECO:0000259" key="1">
    <source>
        <dbReference type="Pfam" id="PF24536"/>
    </source>
</evidence>
<feature type="non-terminal residue" evidence="2">
    <location>
        <position position="234"/>
    </location>
</feature>
<reference evidence="2" key="1">
    <citation type="thesis" date="2021" institute="BYU ScholarsArchive" country="Provo, UT, USA">
        <title>Applications of and Algorithms for Genome Assembly and Genomic Analyses with an Emphasis on Marine Teleosts.</title>
        <authorList>
            <person name="Pickett B.D."/>
        </authorList>
    </citation>
    <scope>NUCLEOTIDE SEQUENCE</scope>
    <source>
        <strain evidence="2">HI-2016</strain>
    </source>
</reference>
<feature type="domain" description="NXPE C-terminal" evidence="1">
    <location>
        <begin position="15"/>
        <end position="233"/>
    </location>
</feature>
<dbReference type="Pfam" id="PF24536">
    <property type="entry name" value="NXPE4_C"/>
    <property type="match status" value="1"/>
</dbReference>
<gene>
    <name evidence="2" type="ORF">JZ751_000468</name>
</gene>
<dbReference type="OrthoDB" id="2112051at2759"/>
<protein>
    <recommendedName>
        <fullName evidence="1">NXPE C-terminal domain-containing protein</fullName>
    </recommendedName>
</protein>
<dbReference type="PANTHER" id="PTHR16165">
    <property type="entry name" value="NXPE FAMILY MEMBER"/>
    <property type="match status" value="1"/>
</dbReference>